<accession>A0AAV2PYF7</accession>
<reference evidence="2 3" key="1">
    <citation type="submission" date="2024-05" db="EMBL/GenBank/DDBJ databases">
        <authorList>
            <person name="Wallberg A."/>
        </authorList>
    </citation>
    <scope>NUCLEOTIDE SEQUENCE [LARGE SCALE GENOMIC DNA]</scope>
</reference>
<dbReference type="PROSITE" id="PS51140">
    <property type="entry name" value="CUE"/>
    <property type="match status" value="1"/>
</dbReference>
<evidence type="ECO:0000313" key="2">
    <source>
        <dbReference type="EMBL" id="CAL4066317.1"/>
    </source>
</evidence>
<protein>
    <recommendedName>
        <fullName evidence="1">CUE domain-containing protein</fullName>
    </recommendedName>
</protein>
<keyword evidence="3" id="KW-1185">Reference proteome</keyword>
<feature type="domain" description="CUE" evidence="1">
    <location>
        <begin position="1367"/>
        <end position="1410"/>
    </location>
</feature>
<name>A0AAV2PYF7_MEGNR</name>
<dbReference type="GO" id="GO:0043130">
    <property type="term" value="F:ubiquitin binding"/>
    <property type="evidence" value="ECO:0007669"/>
    <property type="project" value="InterPro"/>
</dbReference>
<dbReference type="SUPFAM" id="SSF52540">
    <property type="entry name" value="P-loop containing nucleoside triphosphate hydrolases"/>
    <property type="match status" value="1"/>
</dbReference>
<feature type="non-terminal residue" evidence="2">
    <location>
        <position position="1416"/>
    </location>
</feature>
<dbReference type="Proteomes" id="UP001497623">
    <property type="component" value="Unassembled WGS sequence"/>
</dbReference>
<evidence type="ECO:0000259" key="1">
    <source>
        <dbReference type="PROSITE" id="PS51140"/>
    </source>
</evidence>
<evidence type="ECO:0000313" key="3">
    <source>
        <dbReference type="Proteomes" id="UP001497623"/>
    </source>
</evidence>
<dbReference type="InterPro" id="IPR003892">
    <property type="entry name" value="CUE"/>
</dbReference>
<proteinExistence type="predicted"/>
<comment type="caution">
    <text evidence="2">The sequence shown here is derived from an EMBL/GenBank/DDBJ whole genome shotgun (WGS) entry which is preliminary data.</text>
</comment>
<dbReference type="EMBL" id="CAXKWB010002165">
    <property type="protein sequence ID" value="CAL4066317.1"/>
    <property type="molecule type" value="Genomic_DNA"/>
</dbReference>
<sequence>MEEEDIYQVIHRKGVLNTGECFFNYCNESIYDLIGLSPNDVVCGSWYTLDKSQQSLYNRNKDVIVKRQLSQLDISCHNFLFHVATDYLAKRGKKMDKNLKNKIKIIVTLRNTLSHNKNNEIWEIKKIQINDESKISLNAIVLKDELNEMLLLFDDIFKELGTYLGKPSPTKEQTYIRNLVDMYIKAVGTPSLCIEKIKTIEKAFQKEVSELTKFNMVMESTAKTLNTSTLQIETSVKTIDTSTKEMKNTAQSLDTSTQQIKTTTQTIATSTQQMENTALKVDASTHKMENMAQTLDASTQQMKNTNLKVDASSLQMENMTQSLNASTKQIEITAIKVDASSQQIENVAQTLDTSHQQMKNTSLKVDATTLQMENTSQILETSTQQMENTALKVDASTQQMENTALKVDASTLQMENTTQTLLTSSQQIERMAHRLDNSFQKWESKTPQLYHIDIAQGSKYTENEEELEHKAKEELNNYYANRGRIRQNTCLPNEIEFESSYIDISKIFTEYMLFMNQNREEVNFRNILKIKGEVIIVVGDGSVGKTVSLMYMAQKPDEIIGLEEHTFILHLECKNRSMISIENIFENLFDKVWQKLGMKYESFEEFVKKKNPIFLIDGYDQKEAHTGGNNLIKKILEVFKCRCVLTTRPHSLHDVTDLCDNSYSSYAVLTLQGINFKNFLEFSNKYLCMLNLEESDRKEILCRLERDFPRLYMCLGSAMNSPLTLQNIICWQSYVYLDCKSANETNPNTLLLSTLGKILETLFSMKIKGARLRLNNDEVYIEEQEEIIDDFLYMYYKLCFKTFLNNEFDLSENTEKELKKDCNVLLNQRKNLKDHLLSIFFTVTICKNKNSYKFVHQIYQEFGYSKFLVEHILNGPNKQESDLELLNKCFIWNYLSAEENNINMLERKSQELKHFGNVISFLTCEVARLKKERKLNNAFEKIAVKIIDLAWFVGESMVSRDAENERTIEEVDFTNEDRVKEDKSKKSEKADNILRDRPMTSQISQLQKEILKEKYSDLGIASENIFHKTEKDVVLKQCQEDAVLMLLIEAEFDENIINAVAGRLQSKLNWVIMNPVCLPALKFILENYSRKENLPKRIQFTINDDPLMFPEFDKVLQILKEKEIKTLLHFNEHYKLFFENKHSNKFIDNKMLLLEFIGRLTSEGIEQLPCCLVDLHISIQIEEISNLNKKLEELQHLRTLDLKVEIRENSELEVMPHIHYDKKLCLIIVAEDLDMERASKVVAKLQPVKTSRPMNLCFQNTSYSYENICELIKALKDANVNPLACLKVWSSVSLNENKVLEVKKIAVENGLGGFEFYLNLDINEGLPKKMIIQDVKSQLNLDLKEGLLKKMTIPDINSQAGSSSQQDATEAISSLHVIFPDEDVELLQFWLDAAGGDIEAATSLILDLKAQATAPQ</sequence>
<organism evidence="2 3">
    <name type="scientific">Meganyctiphanes norvegica</name>
    <name type="common">Northern krill</name>
    <name type="synonym">Thysanopoda norvegica</name>
    <dbReference type="NCBI Taxonomy" id="48144"/>
    <lineage>
        <taxon>Eukaryota</taxon>
        <taxon>Metazoa</taxon>
        <taxon>Ecdysozoa</taxon>
        <taxon>Arthropoda</taxon>
        <taxon>Crustacea</taxon>
        <taxon>Multicrustacea</taxon>
        <taxon>Malacostraca</taxon>
        <taxon>Eumalacostraca</taxon>
        <taxon>Eucarida</taxon>
        <taxon>Euphausiacea</taxon>
        <taxon>Euphausiidae</taxon>
        <taxon>Meganyctiphanes</taxon>
    </lineage>
</organism>
<dbReference type="CDD" id="cd14279">
    <property type="entry name" value="CUE"/>
    <property type="match status" value="1"/>
</dbReference>
<gene>
    <name evidence="2" type="ORF">MNOR_LOCUS5564</name>
</gene>
<dbReference type="InterPro" id="IPR027417">
    <property type="entry name" value="P-loop_NTPase"/>
</dbReference>